<keyword evidence="2" id="KW-1185">Reference proteome</keyword>
<reference evidence="1 2" key="1">
    <citation type="submission" date="2024-01" db="EMBL/GenBank/DDBJ databases">
        <title>Sphingobacterium tenebrionis sp. nov., a novel endophyte isolated from tenebrio molitor intestines.</title>
        <authorList>
            <person name="Zhang C."/>
        </authorList>
    </citation>
    <scope>NUCLEOTIDE SEQUENCE [LARGE SCALE GENOMIC DNA]</scope>
    <source>
        <strain evidence="1 2">PU5-4</strain>
    </source>
</reference>
<organism evidence="1 2">
    <name type="scientific">Sphingobacterium tenebrionis</name>
    <dbReference type="NCBI Taxonomy" id="3111775"/>
    <lineage>
        <taxon>Bacteria</taxon>
        <taxon>Pseudomonadati</taxon>
        <taxon>Bacteroidota</taxon>
        <taxon>Sphingobacteriia</taxon>
        <taxon>Sphingobacteriales</taxon>
        <taxon>Sphingobacteriaceae</taxon>
        <taxon>Sphingobacterium</taxon>
    </lineage>
</organism>
<comment type="caution">
    <text evidence="1">The sequence shown here is derived from an EMBL/GenBank/DDBJ whole genome shotgun (WGS) entry which is preliminary data.</text>
</comment>
<sequence length="86" mass="9976">MNKNDLPGFIRNSEVFTDEELESLVNLEEKPTEQEIDAFKYDPEIQELLNAFIGDETTRLTHQLLKAKSFLREGKVAEAWKVCFVD</sequence>
<accession>A0ABU8I905</accession>
<dbReference type="EMBL" id="JAYLLN010000042">
    <property type="protein sequence ID" value="MEI5986053.1"/>
    <property type="molecule type" value="Genomic_DNA"/>
</dbReference>
<protein>
    <submittedName>
        <fullName evidence="1">Uncharacterized protein</fullName>
    </submittedName>
</protein>
<evidence type="ECO:0000313" key="2">
    <source>
        <dbReference type="Proteomes" id="UP001363035"/>
    </source>
</evidence>
<name>A0ABU8I905_9SPHI</name>
<evidence type="ECO:0000313" key="1">
    <source>
        <dbReference type="EMBL" id="MEI5986053.1"/>
    </source>
</evidence>
<gene>
    <name evidence="1" type="ORF">VJ786_14200</name>
</gene>
<dbReference type="RefSeq" id="WP_099367161.1">
    <property type="nucleotide sequence ID" value="NZ_JAYLLN010000042.1"/>
</dbReference>
<dbReference type="Proteomes" id="UP001363035">
    <property type="component" value="Unassembled WGS sequence"/>
</dbReference>
<proteinExistence type="predicted"/>